<name>A0A8H5PNM1_9HYPO</name>
<evidence type="ECO:0000313" key="7">
    <source>
        <dbReference type="Proteomes" id="UP000544095"/>
    </source>
</evidence>
<dbReference type="Gene3D" id="1.25.40.20">
    <property type="entry name" value="Ankyrin repeat-containing domain"/>
    <property type="match status" value="3"/>
</dbReference>
<feature type="repeat" description="ANK" evidence="3">
    <location>
        <begin position="330"/>
        <end position="363"/>
    </location>
</feature>
<evidence type="ECO:0000256" key="1">
    <source>
        <dbReference type="ARBA" id="ARBA00022737"/>
    </source>
</evidence>
<dbReference type="Pfam" id="PF12796">
    <property type="entry name" value="Ank_2"/>
    <property type="match status" value="4"/>
</dbReference>
<dbReference type="PROSITE" id="PS50088">
    <property type="entry name" value="ANK_REPEAT"/>
    <property type="match status" value="4"/>
</dbReference>
<dbReference type="EMBL" id="JAAOAR010000102">
    <property type="protein sequence ID" value="KAF5600445.1"/>
    <property type="molecule type" value="Genomic_DNA"/>
</dbReference>
<dbReference type="PROSITE" id="PS50297">
    <property type="entry name" value="ANK_REP_REGION"/>
    <property type="match status" value="2"/>
</dbReference>
<proteinExistence type="predicted"/>
<evidence type="ECO:0000256" key="4">
    <source>
        <dbReference type="SAM" id="MobiDB-lite"/>
    </source>
</evidence>
<gene>
    <name evidence="6" type="ORF">FPANT_2401</name>
</gene>
<keyword evidence="2 3" id="KW-0040">ANK repeat</keyword>
<feature type="repeat" description="ANK" evidence="3">
    <location>
        <begin position="518"/>
        <end position="550"/>
    </location>
</feature>
<dbReference type="InterPro" id="IPR010730">
    <property type="entry name" value="HET"/>
</dbReference>
<reference evidence="6 7" key="1">
    <citation type="submission" date="2020-05" db="EMBL/GenBank/DDBJ databases">
        <title>Identification and distribution of gene clusters putatively required for synthesis of sphingolipid metabolism inhibitors in phylogenetically diverse species of the filamentous fungus Fusarium.</title>
        <authorList>
            <person name="Kim H.-S."/>
            <person name="Busman M."/>
            <person name="Brown D.W."/>
            <person name="Divon H."/>
            <person name="Uhlig S."/>
            <person name="Proctor R.H."/>
        </authorList>
    </citation>
    <scope>NUCLEOTIDE SEQUENCE [LARGE SCALE GENOMIC DNA]</scope>
    <source>
        <strain evidence="6 7">NRRL 25211</strain>
    </source>
</reference>
<keyword evidence="7" id="KW-1185">Reference proteome</keyword>
<dbReference type="Proteomes" id="UP000544095">
    <property type="component" value="Unassembled WGS sequence"/>
</dbReference>
<sequence>MAGSRDTTSGPGQAKGWVPLMCAAGAGDIDTLTALLTDGCDIDIDARDYDGCTSLALAAEKGHTEVVERLLAHNANPNLSDLNQITPLWRAAQYGHTSVVQMLLASEKLLDVNPRPAYLHKHKLDTPLSIAIKEGHKETADLLARADSINPCLTTDLSINEIHKISVLGLAIRGRFEDVASSLLDKCALSNHFKVAHPGRDNYGDNVRDDTIEPASKLLVFAAAAGCPKIVHQLLTKHGADVNAVHGCYGKAKAIEGVRQWFEDSPLMAASRRGDLNAVRLLLDMDEVRPDVNSRFHGTALTAAAQGGFIDVVKTLIADGRIEIDYKDGNGRTALSHAAEIGCEAVVDELLATRAADPNSRDSRGQTPLIWATDPDNVYGPGGWQSYEGTVRRLLADSQIDVNAADEIFDLTALANAARSGALGLVNALLEHPQIDPTVEPWYTSLLAEAAVNGHVDVVKALLSTGQVDVNTAITRRFKRARRTVLMIIAEDDSIENESVAQVLLSTAGIDVNFQDEDGSTALMMAALHGKVGMAKLMLASGADPNIQDCSGRTAFCYAQNAEIISTLLEEPGIKPDLPTNWGRTPLSLVAEDGDIEGVNVLLASDAVDPNACDALGRGPLSWLFGDNGLKDSSGKEERKAILQQLLRIPTVHPNAEDQNGLTPLLLAIKSEQGHEYVEILLSRPDLDVNQPLVLDTAKEIGNMTTLALLRTRCAGESIESVRPHWSQVDLPVEKGSQLSWYSMFEETQPMAPRRQSPRRSWSQASGTASDESESDFEGRGRMSRSLETLLQASVFNEYTLCLGEQQAYVGEWAESTPSLCPACLDIDLGSAFRRRHTQYKGLVIADLGRVDETWKQRSCPLCRLFASVYPRTSLEEGHKLVSFSTSQSWLCHGELILWNDFRFQRFFDTMVLAVVAADSLVADKGDKRHNENPSSHEKDVVKAAFSSGLISRLGMNGPYKGSLTIPRLTTEISDWSVARGWITLCREHHSGECNPRRAAIVPHFFLIECSTRRIVERKKSQTEGPPPYVALSYVWGQSQGGQEPLQRQKQQESLDGKGAGIVEPAIEDAIRVTLELGYRYLWVDRYCIVQTGDEAIKQEQLQHMHLVYANAEVTLVAAAGEDSSAGLPGVPGRPRNQQPGALVQGHALVCIPPDPTLHIRSRSTWATRGWTHQEGLLARRRLFFSECEMSYECRHMLCREAIRLPIGFEQRLSGYRPRHMEPFWMYQPYKLPGMDASQTGIYLFDLLEAYSRRKLSLSSDTLNAMLGIFSLLARHKTRPIYHICGVPILRLPENHEQRSRGRSRSRIVFRSNSSTGATAAVSLGGFLDGLCWRLEEPAHRRKGFPSWSWTGWQGVVTGMDKDTTAINQTDGFTIDVAIIPGNQDGGIAVPWSRSYDLLRTADDSNPSIRSGQNHVLEITASAVTIRFHKGDYDGRPNTWIGMVYAGHRVWHGEFFLTSKDVPLSSLLQEPWTGLVLGNTENHEYTERQDTTVVVIQEQKYEQGRGNVQGHVYYERVGLLRLFHCTLEASMLDQQTWRLR</sequence>
<dbReference type="SMART" id="SM00248">
    <property type="entry name" value="ANK"/>
    <property type="match status" value="15"/>
</dbReference>
<dbReference type="Pfam" id="PF00023">
    <property type="entry name" value="Ank"/>
    <property type="match status" value="2"/>
</dbReference>
<dbReference type="InterPro" id="IPR002110">
    <property type="entry name" value="Ankyrin_rpt"/>
</dbReference>
<evidence type="ECO:0000256" key="2">
    <source>
        <dbReference type="ARBA" id="ARBA00023043"/>
    </source>
</evidence>
<comment type="caution">
    <text evidence="6">The sequence shown here is derived from an EMBL/GenBank/DDBJ whole genome shotgun (WGS) entry which is preliminary data.</text>
</comment>
<dbReference type="PANTHER" id="PTHR24198">
    <property type="entry name" value="ANKYRIN REPEAT AND PROTEIN KINASE DOMAIN-CONTAINING PROTEIN"/>
    <property type="match status" value="1"/>
</dbReference>
<evidence type="ECO:0000259" key="5">
    <source>
        <dbReference type="Pfam" id="PF06985"/>
    </source>
</evidence>
<feature type="repeat" description="ANK" evidence="3">
    <location>
        <begin position="15"/>
        <end position="47"/>
    </location>
</feature>
<protein>
    <submittedName>
        <fullName evidence="6">Ankyrin repeat-containing protein</fullName>
    </submittedName>
</protein>
<evidence type="ECO:0000256" key="3">
    <source>
        <dbReference type="PROSITE-ProRule" id="PRU00023"/>
    </source>
</evidence>
<dbReference type="Pfam" id="PF06985">
    <property type="entry name" value="HET"/>
    <property type="match status" value="1"/>
</dbReference>
<dbReference type="SUPFAM" id="SSF48403">
    <property type="entry name" value="Ankyrin repeat"/>
    <property type="match status" value="3"/>
</dbReference>
<feature type="repeat" description="ANK" evidence="3">
    <location>
        <begin position="50"/>
        <end position="82"/>
    </location>
</feature>
<feature type="region of interest" description="Disordered" evidence="4">
    <location>
        <begin position="750"/>
        <end position="781"/>
    </location>
</feature>
<keyword evidence="1" id="KW-0677">Repeat</keyword>
<evidence type="ECO:0000313" key="6">
    <source>
        <dbReference type="EMBL" id="KAF5600445.1"/>
    </source>
</evidence>
<feature type="compositionally biased region" description="Low complexity" evidence="4">
    <location>
        <begin position="752"/>
        <end position="766"/>
    </location>
</feature>
<accession>A0A8H5PNM1</accession>
<dbReference type="PANTHER" id="PTHR24198:SF165">
    <property type="entry name" value="ANKYRIN REPEAT-CONTAINING PROTEIN-RELATED"/>
    <property type="match status" value="1"/>
</dbReference>
<dbReference type="InterPro" id="IPR036770">
    <property type="entry name" value="Ankyrin_rpt-contain_sf"/>
</dbReference>
<feature type="domain" description="Heterokaryon incompatibility" evidence="5">
    <location>
        <begin position="1029"/>
        <end position="1175"/>
    </location>
</feature>
<organism evidence="6 7">
    <name type="scientific">Fusarium pseudoanthophilum</name>
    <dbReference type="NCBI Taxonomy" id="48495"/>
    <lineage>
        <taxon>Eukaryota</taxon>
        <taxon>Fungi</taxon>
        <taxon>Dikarya</taxon>
        <taxon>Ascomycota</taxon>
        <taxon>Pezizomycotina</taxon>
        <taxon>Sordariomycetes</taxon>
        <taxon>Hypocreomycetidae</taxon>
        <taxon>Hypocreales</taxon>
        <taxon>Nectriaceae</taxon>
        <taxon>Fusarium</taxon>
        <taxon>Fusarium fujikuroi species complex</taxon>
    </lineage>
</organism>